<protein>
    <recommendedName>
        <fullName evidence="1">CoA-binding domain-containing protein</fullName>
    </recommendedName>
</protein>
<keyword evidence="3" id="KW-1185">Reference proteome</keyword>
<evidence type="ECO:0000313" key="3">
    <source>
        <dbReference type="Proteomes" id="UP000198767"/>
    </source>
</evidence>
<dbReference type="EMBL" id="FMWG01000005">
    <property type="protein sequence ID" value="SCZ64110.1"/>
    <property type="molecule type" value="Genomic_DNA"/>
</dbReference>
<accession>A0A1G5QRF6</accession>
<dbReference type="PANTHER" id="PTHR33303">
    <property type="entry name" value="CYTOPLASMIC PROTEIN-RELATED"/>
    <property type="match status" value="1"/>
</dbReference>
<dbReference type="Proteomes" id="UP000198767">
    <property type="component" value="Unassembled WGS sequence"/>
</dbReference>
<reference evidence="2 3" key="1">
    <citation type="submission" date="2016-10" db="EMBL/GenBank/DDBJ databases">
        <authorList>
            <person name="de Groot N.N."/>
        </authorList>
    </citation>
    <scope>NUCLEOTIDE SEQUENCE [LARGE SCALE GENOMIC DNA]</scope>
    <source>
        <strain evidence="2 3">U95</strain>
    </source>
</reference>
<feature type="domain" description="CoA-binding" evidence="1">
    <location>
        <begin position="11"/>
        <end position="108"/>
    </location>
</feature>
<dbReference type="PANTHER" id="PTHR33303:SF2">
    <property type="entry name" value="COA-BINDING DOMAIN-CONTAINING PROTEIN"/>
    <property type="match status" value="1"/>
</dbReference>
<dbReference type="Pfam" id="PF13380">
    <property type="entry name" value="CoA_binding_2"/>
    <property type="match status" value="1"/>
</dbReference>
<dbReference type="STRING" id="1156985.SAMN04488118_105189"/>
<dbReference type="InterPro" id="IPR003781">
    <property type="entry name" value="CoA-bd"/>
</dbReference>
<dbReference type="AlphaFoldDB" id="A0A1G5QRF6"/>
<dbReference type="InterPro" id="IPR036291">
    <property type="entry name" value="NAD(P)-bd_dom_sf"/>
</dbReference>
<proteinExistence type="predicted"/>
<evidence type="ECO:0000313" key="2">
    <source>
        <dbReference type="EMBL" id="SCZ64110.1"/>
    </source>
</evidence>
<sequence>MSSVDKILDDIFKETRTIAVIGASPKPERPSHYVGAYLRARGYKIIGVNPGHPGRMMFGEPVVAHLSDIQHTVDMIDIFRRSDHVLSVVEDAIEALPGLQTVWMQLGIFNAEAADLAEAQGMRVIQDRCPKIEFPRLYGEKTLPEIKG</sequence>
<dbReference type="Gene3D" id="3.40.50.720">
    <property type="entry name" value="NAD(P)-binding Rossmann-like Domain"/>
    <property type="match status" value="1"/>
</dbReference>
<gene>
    <name evidence="2" type="ORF">SAMN04488118_105189</name>
</gene>
<dbReference type="RefSeq" id="WP_090218546.1">
    <property type="nucleotide sequence ID" value="NZ_FMWG01000005.1"/>
</dbReference>
<dbReference type="SUPFAM" id="SSF51735">
    <property type="entry name" value="NAD(P)-binding Rossmann-fold domains"/>
    <property type="match status" value="1"/>
</dbReference>
<evidence type="ECO:0000259" key="1">
    <source>
        <dbReference type="SMART" id="SM00881"/>
    </source>
</evidence>
<dbReference type="SMART" id="SM00881">
    <property type="entry name" value="CoA_binding"/>
    <property type="match status" value="1"/>
</dbReference>
<organism evidence="2 3">
    <name type="scientific">Epibacterium ulvae</name>
    <dbReference type="NCBI Taxonomy" id="1156985"/>
    <lineage>
        <taxon>Bacteria</taxon>
        <taxon>Pseudomonadati</taxon>
        <taxon>Pseudomonadota</taxon>
        <taxon>Alphaproteobacteria</taxon>
        <taxon>Rhodobacterales</taxon>
        <taxon>Roseobacteraceae</taxon>
        <taxon>Epibacterium</taxon>
    </lineage>
</organism>
<dbReference type="OrthoDB" id="9804695at2"/>
<name>A0A1G5QRF6_9RHOB</name>